<protein>
    <recommendedName>
        <fullName evidence="3 7">Flagella basal body P-ring formation protein FlgA</fullName>
    </recommendedName>
</protein>
<keyword evidence="9" id="KW-0966">Cell projection</keyword>
<proteinExistence type="inferred from homology"/>
<dbReference type="NCBIfam" id="TIGR03170">
    <property type="entry name" value="flgA_cterm"/>
    <property type="match status" value="1"/>
</dbReference>
<keyword evidence="7" id="KW-1005">Bacterial flagellum biogenesis</keyword>
<name>A0A4D6YEK2_BUCRP</name>
<evidence type="ECO:0000313" key="10">
    <source>
        <dbReference type="Proteomes" id="UP000298688"/>
    </source>
</evidence>
<evidence type="ECO:0000256" key="6">
    <source>
        <dbReference type="ARBA" id="ARBA00025643"/>
    </source>
</evidence>
<comment type="subcellular location">
    <subcellularLocation>
        <location evidence="1 7">Periplasm</location>
    </subcellularLocation>
</comment>
<evidence type="ECO:0000256" key="5">
    <source>
        <dbReference type="ARBA" id="ARBA00022764"/>
    </source>
</evidence>
<dbReference type="Proteomes" id="UP000298688">
    <property type="component" value="Chromosome"/>
</dbReference>
<dbReference type="CDD" id="cd11614">
    <property type="entry name" value="SAF_CpaB_FlgA_like"/>
    <property type="match status" value="1"/>
</dbReference>
<dbReference type="InterPro" id="IPR017585">
    <property type="entry name" value="SAF_FlgA"/>
</dbReference>
<gene>
    <name evidence="9" type="primary">flgA</name>
    <name evidence="9" type="ORF">D9V76_01720</name>
</gene>
<dbReference type="GO" id="GO:0044780">
    <property type="term" value="P:bacterial-type flagellum assembly"/>
    <property type="evidence" value="ECO:0007669"/>
    <property type="project" value="InterPro"/>
</dbReference>
<comment type="similarity">
    <text evidence="2 7">Belongs to the FlgA family.</text>
</comment>
<feature type="signal peptide" evidence="7">
    <location>
        <begin position="1"/>
        <end position="24"/>
    </location>
</feature>
<dbReference type="AlphaFoldDB" id="A0A4D6YEK2"/>
<sequence>MKLMKIFFCLFIFFLFFQSFKANAYNLSDQLNDFFKKEYTLKTKNIKTIIHTPLKKKIFCKKPIFSLVNNNHDFGIVDVILICGAQHQYLQVELQVEGEYIIAKKKIPRGTRIRERDLKKMVGRLDTLPRNTYLNKKDVINRVNLRDIFPFQPITSFMTRPYWLVKINQQVTVKMKGIDFEVVFLGKALSNGVKKQKIRVQIKNGKVLTGMIDENGEVIVFL</sequence>
<dbReference type="EMBL" id="CP034858">
    <property type="protein sequence ID" value="QCI24971.1"/>
    <property type="molecule type" value="Genomic_DNA"/>
</dbReference>
<keyword evidence="9" id="KW-0969">Cilium</keyword>
<accession>A0A4D6YEK2</accession>
<feature type="domain" description="SAF" evidence="8">
    <location>
        <begin position="98"/>
        <end position="160"/>
    </location>
</feature>
<dbReference type="PANTHER" id="PTHR36307">
    <property type="entry name" value="FLAGELLA BASAL BODY P-RING FORMATION PROTEIN FLGA"/>
    <property type="match status" value="1"/>
</dbReference>
<dbReference type="Gene3D" id="3.90.1210.10">
    <property type="entry name" value="Antifreeze-like/N-acetylneuraminic acid synthase C-terminal domain"/>
    <property type="match status" value="1"/>
</dbReference>
<reference evidence="9 10" key="2">
    <citation type="submission" date="2019-05" db="EMBL/GenBank/DDBJ databases">
        <title>Genome evolution of the obligate endosymbiont Buchnera aphidicola.</title>
        <authorList>
            <person name="Moran N.A."/>
        </authorList>
    </citation>
    <scope>NUCLEOTIDE SEQUENCE [LARGE SCALE GENOMIC DNA]</scope>
    <source>
        <strain evidence="9 10">Rpa</strain>
    </source>
</reference>
<dbReference type="InterPro" id="IPR013974">
    <property type="entry name" value="SAF"/>
</dbReference>
<dbReference type="Pfam" id="PF13144">
    <property type="entry name" value="ChapFlgA"/>
    <property type="match status" value="1"/>
</dbReference>
<feature type="chain" id="PRO_5021038206" description="Flagella basal body P-ring formation protein FlgA" evidence="7">
    <location>
        <begin position="25"/>
        <end position="222"/>
    </location>
</feature>
<keyword evidence="9" id="KW-0282">Flagellum</keyword>
<evidence type="ECO:0000259" key="8">
    <source>
        <dbReference type="SMART" id="SM00858"/>
    </source>
</evidence>
<keyword evidence="4 7" id="KW-0732">Signal</keyword>
<evidence type="ECO:0000256" key="1">
    <source>
        <dbReference type="ARBA" id="ARBA00004418"/>
    </source>
</evidence>
<evidence type="ECO:0000256" key="2">
    <source>
        <dbReference type="ARBA" id="ARBA00010474"/>
    </source>
</evidence>
<comment type="function">
    <text evidence="6 7">Involved in the assembly process of the P-ring formation. It may associate with FlgF on the rod constituting a structure essential for the P-ring assembly or may act as a modulator protein for the P-ring assembly.</text>
</comment>
<dbReference type="Gene3D" id="2.30.30.760">
    <property type="match status" value="1"/>
</dbReference>
<dbReference type="RefSeq" id="WP_158337216.1">
    <property type="nucleotide sequence ID" value="NZ_CP034858.1"/>
</dbReference>
<evidence type="ECO:0000256" key="3">
    <source>
        <dbReference type="ARBA" id="ARBA00014754"/>
    </source>
</evidence>
<reference evidence="9 10" key="1">
    <citation type="submission" date="2018-12" db="EMBL/GenBank/DDBJ databases">
        <authorList>
            <person name="Chong R.A."/>
        </authorList>
    </citation>
    <scope>NUCLEOTIDE SEQUENCE [LARGE SCALE GENOMIC DNA]</scope>
    <source>
        <strain evidence="9 10">Rpa</strain>
    </source>
</reference>
<dbReference type="PANTHER" id="PTHR36307:SF1">
    <property type="entry name" value="FLAGELLA BASAL BODY P-RING FORMATION PROTEIN FLGA"/>
    <property type="match status" value="1"/>
</dbReference>
<organism evidence="9 10">
    <name type="scientific">Buchnera aphidicola subsp. Rhopalosiphum padi</name>
    <dbReference type="NCBI Taxonomy" id="98793"/>
    <lineage>
        <taxon>Bacteria</taxon>
        <taxon>Pseudomonadati</taxon>
        <taxon>Pseudomonadota</taxon>
        <taxon>Gammaproteobacteria</taxon>
        <taxon>Enterobacterales</taxon>
        <taxon>Erwiniaceae</taxon>
        <taxon>Buchnera</taxon>
    </lineage>
</organism>
<keyword evidence="5 7" id="KW-0574">Periplasm</keyword>
<dbReference type="SMART" id="SM00858">
    <property type="entry name" value="SAF"/>
    <property type="match status" value="1"/>
</dbReference>
<evidence type="ECO:0000313" key="9">
    <source>
        <dbReference type="EMBL" id="QCI24971.1"/>
    </source>
</evidence>
<evidence type="ECO:0000256" key="7">
    <source>
        <dbReference type="RuleBase" id="RU362063"/>
    </source>
</evidence>
<dbReference type="OrthoDB" id="7065435at2"/>
<dbReference type="GO" id="GO:0042597">
    <property type="term" value="C:periplasmic space"/>
    <property type="evidence" value="ECO:0007669"/>
    <property type="project" value="UniProtKB-SubCell"/>
</dbReference>
<dbReference type="InterPro" id="IPR039246">
    <property type="entry name" value="Flagellar_FlgA"/>
</dbReference>
<evidence type="ECO:0000256" key="4">
    <source>
        <dbReference type="ARBA" id="ARBA00022729"/>
    </source>
</evidence>